<evidence type="ECO:0000313" key="7">
    <source>
        <dbReference type="EMBL" id="NOU89002.1"/>
    </source>
</evidence>
<dbReference type="EMBL" id="WHOC01000137">
    <property type="protein sequence ID" value="NOU89002.1"/>
    <property type="molecule type" value="Genomic_DNA"/>
</dbReference>
<evidence type="ECO:0000256" key="3">
    <source>
        <dbReference type="ARBA" id="ARBA00022692"/>
    </source>
</evidence>
<feature type="transmembrane region" description="Helical" evidence="6">
    <location>
        <begin position="182"/>
        <end position="200"/>
    </location>
</feature>
<dbReference type="PANTHER" id="PTHR30250:SF11">
    <property type="entry name" value="O-ANTIGEN TRANSPORTER-RELATED"/>
    <property type="match status" value="1"/>
</dbReference>
<feature type="transmembrane region" description="Helical" evidence="6">
    <location>
        <begin position="424"/>
        <end position="441"/>
    </location>
</feature>
<keyword evidence="2" id="KW-1003">Cell membrane</keyword>
<feature type="transmembrane region" description="Helical" evidence="6">
    <location>
        <begin position="18"/>
        <end position="41"/>
    </location>
</feature>
<dbReference type="PANTHER" id="PTHR30250">
    <property type="entry name" value="PST FAMILY PREDICTED COLANIC ACID TRANSPORTER"/>
    <property type="match status" value="1"/>
</dbReference>
<feature type="transmembrane region" description="Helical" evidence="6">
    <location>
        <begin position="86"/>
        <end position="105"/>
    </location>
</feature>
<comment type="subcellular location">
    <subcellularLocation>
        <location evidence="1">Cell membrane</location>
        <topology evidence="1">Multi-pass membrane protein</topology>
    </subcellularLocation>
</comment>
<feature type="transmembrane region" description="Helical" evidence="6">
    <location>
        <begin position="125"/>
        <end position="143"/>
    </location>
</feature>
<feature type="transmembrane region" description="Helical" evidence="6">
    <location>
        <begin position="53"/>
        <end position="74"/>
    </location>
</feature>
<evidence type="ECO:0000256" key="6">
    <source>
        <dbReference type="SAM" id="Phobius"/>
    </source>
</evidence>
<accession>A0ABX1Z6T6</accession>
<feature type="transmembrane region" description="Helical" evidence="6">
    <location>
        <begin position="257"/>
        <end position="282"/>
    </location>
</feature>
<feature type="transmembrane region" description="Helical" evidence="6">
    <location>
        <begin position="150"/>
        <end position="170"/>
    </location>
</feature>
<evidence type="ECO:0000256" key="4">
    <source>
        <dbReference type="ARBA" id="ARBA00022989"/>
    </source>
</evidence>
<keyword evidence="3 6" id="KW-0812">Transmembrane</keyword>
<comment type="caution">
    <text evidence="7">The sequence shown here is derived from an EMBL/GenBank/DDBJ whole genome shotgun (WGS) entry which is preliminary data.</text>
</comment>
<feature type="transmembrane region" description="Helical" evidence="6">
    <location>
        <begin position="447"/>
        <end position="467"/>
    </location>
</feature>
<feature type="transmembrane region" description="Helical" evidence="6">
    <location>
        <begin position="220"/>
        <end position="237"/>
    </location>
</feature>
<dbReference type="InterPro" id="IPR050833">
    <property type="entry name" value="Poly_Biosynth_Transport"/>
</dbReference>
<evidence type="ECO:0000313" key="8">
    <source>
        <dbReference type="Proteomes" id="UP000658690"/>
    </source>
</evidence>
<sequence>MIAIQNQIEAKYRKGAKVVLYISILAIPMQLLTSMIISRISAEASGTLGLVELFYNAIITFFLFGGETAIVKLLSEIKEANNKKSFILYYIGVCLGYFLIFAVVLRLLHIDIIKLIIGSDSNTSLLMYMVGVLIVIHNVLLSYQKEQEHFLSYSIGVKLFNVVTLFAIVYIYANRSSNIDSIFYYAMMIGYVIFIPYIIFKKIKFNISNIGEIRISEYKFLKYAFFLHASTVVAFLFDRMDQMLLLNKLGVAAFGGYYLVVKIVNMVKLIPNIYTSTFYPLFCKHLKKDNASEMFNSLLSKNLLVIVPIISVVILNSKLIMQILFGDAYLAYENVLKLFMIVIVIGAPGMILNNCLFALGKSKQYFIISSISVMAQLGAMFPLMAWLGVDGLVVARGGTTILVILSCLLYLKKENYFIKLSKKYFIYSCASVVLMLFTNMVKITSSMGILATIILLSAFIIANRASIKDMLYR</sequence>
<keyword evidence="8" id="KW-1185">Reference proteome</keyword>
<evidence type="ECO:0000256" key="1">
    <source>
        <dbReference type="ARBA" id="ARBA00004651"/>
    </source>
</evidence>
<evidence type="ECO:0008006" key="9">
    <source>
        <dbReference type="Google" id="ProtNLM"/>
    </source>
</evidence>
<dbReference type="RefSeq" id="WP_171691964.1">
    <property type="nucleotide sequence ID" value="NZ_WHOC01000137.1"/>
</dbReference>
<keyword evidence="4 6" id="KW-1133">Transmembrane helix</keyword>
<reference evidence="7 8" key="1">
    <citation type="submission" date="2019-10" db="EMBL/GenBank/DDBJ databases">
        <title>Description of Paenibacillus choica sp. nov.</title>
        <authorList>
            <person name="Carlier A."/>
            <person name="Qi S."/>
        </authorList>
    </citation>
    <scope>NUCLEOTIDE SEQUENCE [LARGE SCALE GENOMIC DNA]</scope>
    <source>
        <strain evidence="7 8">LMG 31460</strain>
    </source>
</reference>
<feature type="transmembrane region" description="Helical" evidence="6">
    <location>
        <begin position="303"/>
        <end position="326"/>
    </location>
</feature>
<proteinExistence type="predicted"/>
<organism evidence="7 8">
    <name type="scientific">Paenibacillus germinis</name>
    <dbReference type="NCBI Taxonomy" id="2654979"/>
    <lineage>
        <taxon>Bacteria</taxon>
        <taxon>Bacillati</taxon>
        <taxon>Bacillota</taxon>
        <taxon>Bacilli</taxon>
        <taxon>Bacillales</taxon>
        <taxon>Paenibacillaceae</taxon>
        <taxon>Paenibacillus</taxon>
    </lineage>
</organism>
<evidence type="ECO:0000256" key="5">
    <source>
        <dbReference type="ARBA" id="ARBA00023136"/>
    </source>
</evidence>
<feature type="transmembrane region" description="Helical" evidence="6">
    <location>
        <begin position="338"/>
        <end position="359"/>
    </location>
</feature>
<name>A0ABX1Z6T6_9BACL</name>
<keyword evidence="5 6" id="KW-0472">Membrane</keyword>
<evidence type="ECO:0000256" key="2">
    <source>
        <dbReference type="ARBA" id="ARBA00022475"/>
    </source>
</evidence>
<gene>
    <name evidence="7" type="ORF">GC102_25110</name>
</gene>
<protein>
    <recommendedName>
        <fullName evidence="9">Polysaccharide biosynthesis protein</fullName>
    </recommendedName>
</protein>
<feature type="transmembrane region" description="Helical" evidence="6">
    <location>
        <begin position="393"/>
        <end position="412"/>
    </location>
</feature>
<feature type="transmembrane region" description="Helical" evidence="6">
    <location>
        <begin position="366"/>
        <end position="387"/>
    </location>
</feature>
<dbReference type="Proteomes" id="UP000658690">
    <property type="component" value="Unassembled WGS sequence"/>
</dbReference>